<evidence type="ECO:0000259" key="2">
    <source>
        <dbReference type="PROSITE" id="PS50975"/>
    </source>
</evidence>
<evidence type="ECO:0000313" key="4">
    <source>
        <dbReference type="Proteomes" id="UP000272729"/>
    </source>
</evidence>
<dbReference type="OrthoDB" id="20966at2"/>
<dbReference type="RefSeq" id="WP_121229650.1">
    <property type="nucleotide sequence ID" value="NZ_JBIUBA010000006.1"/>
</dbReference>
<dbReference type="GO" id="GO:0046872">
    <property type="term" value="F:metal ion binding"/>
    <property type="evidence" value="ECO:0007669"/>
    <property type="project" value="InterPro"/>
</dbReference>
<organism evidence="3 4">
    <name type="scientific">Saccharothrix variisporea</name>
    <dbReference type="NCBI Taxonomy" id="543527"/>
    <lineage>
        <taxon>Bacteria</taxon>
        <taxon>Bacillati</taxon>
        <taxon>Actinomycetota</taxon>
        <taxon>Actinomycetes</taxon>
        <taxon>Pseudonocardiales</taxon>
        <taxon>Pseudonocardiaceae</taxon>
        <taxon>Saccharothrix</taxon>
    </lineage>
</organism>
<dbReference type="Proteomes" id="UP000272729">
    <property type="component" value="Unassembled WGS sequence"/>
</dbReference>
<dbReference type="PROSITE" id="PS50975">
    <property type="entry name" value="ATP_GRASP"/>
    <property type="match status" value="1"/>
</dbReference>
<accession>A0A495XLC1</accession>
<name>A0A495XLC1_9PSEU</name>
<dbReference type="InterPro" id="IPR040754">
    <property type="entry name" value="PreAtp-grasp"/>
</dbReference>
<keyword evidence="1" id="KW-0547">Nucleotide-binding</keyword>
<dbReference type="Pfam" id="PF02786">
    <property type="entry name" value="CPSase_L_D2"/>
    <property type="match status" value="1"/>
</dbReference>
<dbReference type="SUPFAM" id="SSF56059">
    <property type="entry name" value="Glutathione synthetase ATP-binding domain-like"/>
    <property type="match status" value="1"/>
</dbReference>
<proteinExistence type="predicted"/>
<protein>
    <submittedName>
        <fullName evidence="3">ATP-grasp domain-containing protein</fullName>
    </submittedName>
</protein>
<evidence type="ECO:0000313" key="3">
    <source>
        <dbReference type="EMBL" id="RKT74682.1"/>
    </source>
</evidence>
<comment type="caution">
    <text evidence="3">The sequence shown here is derived from an EMBL/GenBank/DDBJ whole genome shotgun (WGS) entry which is preliminary data.</text>
</comment>
<keyword evidence="1" id="KW-0067">ATP-binding</keyword>
<gene>
    <name evidence="3" type="ORF">DFJ66_8049</name>
</gene>
<dbReference type="Pfam" id="PF18604">
    <property type="entry name" value="PreAtp-grasp"/>
    <property type="match status" value="1"/>
</dbReference>
<dbReference type="AlphaFoldDB" id="A0A495XLC1"/>
<dbReference type="GO" id="GO:0005524">
    <property type="term" value="F:ATP binding"/>
    <property type="evidence" value="ECO:0007669"/>
    <property type="project" value="UniProtKB-UniRule"/>
</dbReference>
<reference evidence="3 4" key="1">
    <citation type="submission" date="2018-10" db="EMBL/GenBank/DDBJ databases">
        <title>Sequencing the genomes of 1000 actinobacteria strains.</title>
        <authorList>
            <person name="Klenk H.-P."/>
        </authorList>
    </citation>
    <scope>NUCLEOTIDE SEQUENCE [LARGE SCALE GENOMIC DNA]</scope>
    <source>
        <strain evidence="3 4">DSM 43911</strain>
    </source>
</reference>
<dbReference type="InterPro" id="IPR011761">
    <property type="entry name" value="ATP-grasp"/>
</dbReference>
<dbReference type="InterPro" id="IPR005479">
    <property type="entry name" value="CPAse_ATP-bd"/>
</dbReference>
<sequence length="456" mass="48263">MPTGYLRALKQAVTGDPATPLVFLCNFEVEQRWATGFPGLPAPAFSMTGPLVTRMEELGALLAGPDDHLIAQHPLDPNFLDYVRSLGLEPPTVLVTDGPDAESTAARASASPQLLATLRGLAARGARLMPMGLADDGLALAELGGLPVAAPDLATVVRVNSKIYSRRLVEDTGLRAVPGWCCETVGEFADLMATVGEQCSPDSALVVKDAYGVSGKGLVVLDDPAKARRVVRAATARAKRRDDDRLHVVVETWLPKRADLNYQLTVDAHGEVRLDFVKEALTRNGVHLGHISPTELDDVQYNEVRHAADVVGKALHADGFTGVVGVDAVVTTDGTVYPVLEINARFNMSTYQGSVLEVLAGRLPASLAGQHTLRLTAPMTFADVRAALGPLAEIDPVKGGVVVTCFGTVNAMADRQPGESFEGRLYFIALGPDRAAVTELAAATRTALDTHTGGAR</sequence>
<dbReference type="EMBL" id="RBXR01000001">
    <property type="protein sequence ID" value="RKT74682.1"/>
    <property type="molecule type" value="Genomic_DNA"/>
</dbReference>
<feature type="domain" description="ATP-grasp" evidence="2">
    <location>
        <begin position="166"/>
        <end position="373"/>
    </location>
</feature>
<keyword evidence="4" id="KW-1185">Reference proteome</keyword>
<dbReference type="Gene3D" id="3.30.470.20">
    <property type="entry name" value="ATP-grasp fold, B domain"/>
    <property type="match status" value="1"/>
</dbReference>
<evidence type="ECO:0000256" key="1">
    <source>
        <dbReference type="PROSITE-ProRule" id="PRU00409"/>
    </source>
</evidence>